<comment type="subcellular location">
    <subcellularLocation>
        <location evidence="9">Cell membrane</location>
        <topology evidence="9">Multi-pass membrane protein</topology>
    </subcellularLocation>
</comment>
<feature type="transmembrane region" description="Helical" evidence="9">
    <location>
        <begin position="67"/>
        <end position="84"/>
    </location>
</feature>
<protein>
    <recommendedName>
        <fullName evidence="9">Lipoprotein signal peptidase</fullName>
        <ecNumber evidence="9">3.4.23.36</ecNumber>
    </recommendedName>
    <alternativeName>
        <fullName evidence="9">Prolipoprotein signal peptidase</fullName>
    </alternativeName>
    <alternativeName>
        <fullName evidence="9">Signal peptidase II</fullName>
        <shortName evidence="9">SPase II</shortName>
    </alternativeName>
</protein>
<evidence type="ECO:0000256" key="1">
    <source>
        <dbReference type="ARBA" id="ARBA00006139"/>
    </source>
</evidence>
<gene>
    <name evidence="9 12" type="primary">lspA</name>
    <name evidence="12" type="ORF">NCTC13102_01632</name>
</gene>
<dbReference type="AlphaFoldDB" id="A0A2X3BF02"/>
<dbReference type="NCBIfam" id="TIGR00077">
    <property type="entry name" value="lspA"/>
    <property type="match status" value="1"/>
</dbReference>
<comment type="similarity">
    <text evidence="1 9 11">Belongs to the peptidase A8 family.</text>
</comment>
<dbReference type="UniPathway" id="UPA00665"/>
<comment type="pathway">
    <text evidence="9">Protein modification; lipoprotein biosynthesis (signal peptide cleavage).</text>
</comment>
<evidence type="ECO:0000256" key="3">
    <source>
        <dbReference type="ARBA" id="ARBA00022670"/>
    </source>
</evidence>
<dbReference type="Proteomes" id="UP000250166">
    <property type="component" value="Unassembled WGS sequence"/>
</dbReference>
<name>A0A2X3BF02_9HELI</name>
<keyword evidence="12" id="KW-0449">Lipoprotein</keyword>
<keyword evidence="6 9" id="KW-0378">Hydrolase</keyword>
<feature type="transmembrane region" description="Helical" evidence="9">
    <location>
        <begin position="91"/>
        <end position="108"/>
    </location>
</feature>
<dbReference type="GO" id="GO:0006508">
    <property type="term" value="P:proteolysis"/>
    <property type="evidence" value="ECO:0007669"/>
    <property type="project" value="UniProtKB-KW"/>
</dbReference>
<feature type="transmembrane region" description="Helical" evidence="9">
    <location>
        <begin position="42"/>
        <end position="61"/>
    </location>
</feature>
<keyword evidence="3 9" id="KW-0645">Protease</keyword>
<feature type="active site" evidence="9">
    <location>
        <position position="118"/>
    </location>
</feature>
<dbReference type="EMBL" id="UAWL01000006">
    <property type="protein sequence ID" value="SQB99203.1"/>
    <property type="molecule type" value="Genomic_DNA"/>
</dbReference>
<sequence>MKPLATTPVMTIYARALLIIIAVICVDQLIKMCILQGFRWESKALSIVLVYNNGVAFSMFASLGAHLKWIQVGFLLVVMIYVCIKSEALRRYCLGICLMLGGGISNVIDRFIHSGVVDYVYWHYGFEFAIFNLADVMIDCGVVILMAQWLWLDKKRKPRI</sequence>
<dbReference type="Pfam" id="PF01252">
    <property type="entry name" value="Peptidase_A8"/>
    <property type="match status" value="1"/>
</dbReference>
<keyword evidence="5 9" id="KW-0064">Aspartyl protease</keyword>
<dbReference type="GO" id="GO:0004190">
    <property type="term" value="F:aspartic-type endopeptidase activity"/>
    <property type="evidence" value="ECO:0007669"/>
    <property type="project" value="UniProtKB-UniRule"/>
</dbReference>
<evidence type="ECO:0000256" key="6">
    <source>
        <dbReference type="ARBA" id="ARBA00022801"/>
    </source>
</evidence>
<dbReference type="PROSITE" id="PS00855">
    <property type="entry name" value="SPASE_II"/>
    <property type="match status" value="1"/>
</dbReference>
<evidence type="ECO:0000256" key="4">
    <source>
        <dbReference type="ARBA" id="ARBA00022692"/>
    </source>
</evidence>
<comment type="catalytic activity">
    <reaction evidence="9 10">
        <text>Release of signal peptides from bacterial membrane prolipoproteins. Hydrolyzes -Xaa-Yaa-Zaa-|-(S,diacylglyceryl)Cys-, in which Xaa is hydrophobic (preferably Leu), and Yaa (Ala or Ser) and Zaa (Gly or Ala) have small, neutral side chains.</text>
        <dbReference type="EC" id="3.4.23.36"/>
    </reaction>
</comment>
<keyword evidence="4 9" id="KW-0812">Transmembrane</keyword>
<evidence type="ECO:0000313" key="13">
    <source>
        <dbReference type="Proteomes" id="UP000250166"/>
    </source>
</evidence>
<dbReference type="HAMAP" id="MF_00161">
    <property type="entry name" value="LspA"/>
    <property type="match status" value="1"/>
</dbReference>
<feature type="transmembrane region" description="Helical" evidence="9">
    <location>
        <begin position="128"/>
        <end position="152"/>
    </location>
</feature>
<dbReference type="PANTHER" id="PTHR33695">
    <property type="entry name" value="LIPOPROTEIN SIGNAL PEPTIDASE"/>
    <property type="match status" value="1"/>
</dbReference>
<accession>A0A2X3BF02</accession>
<evidence type="ECO:0000256" key="8">
    <source>
        <dbReference type="ARBA" id="ARBA00023136"/>
    </source>
</evidence>
<dbReference type="PANTHER" id="PTHR33695:SF1">
    <property type="entry name" value="LIPOPROTEIN SIGNAL PEPTIDASE"/>
    <property type="match status" value="1"/>
</dbReference>
<evidence type="ECO:0000256" key="5">
    <source>
        <dbReference type="ARBA" id="ARBA00022750"/>
    </source>
</evidence>
<dbReference type="PRINTS" id="PR00781">
    <property type="entry name" value="LIPOSIGPTASE"/>
</dbReference>
<keyword evidence="2 9" id="KW-1003">Cell membrane</keyword>
<dbReference type="InterPro" id="IPR001872">
    <property type="entry name" value="Peptidase_A8"/>
</dbReference>
<evidence type="ECO:0000256" key="7">
    <source>
        <dbReference type="ARBA" id="ARBA00022989"/>
    </source>
</evidence>
<evidence type="ECO:0000313" key="12">
    <source>
        <dbReference type="EMBL" id="SQB99203.1"/>
    </source>
</evidence>
<organism evidence="12 13">
    <name type="scientific">Helicobacter fennelliae</name>
    <dbReference type="NCBI Taxonomy" id="215"/>
    <lineage>
        <taxon>Bacteria</taxon>
        <taxon>Pseudomonadati</taxon>
        <taxon>Campylobacterota</taxon>
        <taxon>Epsilonproteobacteria</taxon>
        <taxon>Campylobacterales</taxon>
        <taxon>Helicobacteraceae</taxon>
        <taxon>Helicobacter</taxon>
    </lineage>
</organism>
<evidence type="ECO:0000256" key="2">
    <source>
        <dbReference type="ARBA" id="ARBA00022475"/>
    </source>
</evidence>
<evidence type="ECO:0000256" key="11">
    <source>
        <dbReference type="RuleBase" id="RU004181"/>
    </source>
</evidence>
<feature type="transmembrane region" description="Helical" evidence="9">
    <location>
        <begin position="12"/>
        <end position="30"/>
    </location>
</feature>
<evidence type="ECO:0000256" key="9">
    <source>
        <dbReference type="HAMAP-Rule" id="MF_00161"/>
    </source>
</evidence>
<dbReference type="GO" id="GO:0005886">
    <property type="term" value="C:plasma membrane"/>
    <property type="evidence" value="ECO:0007669"/>
    <property type="project" value="UniProtKB-SubCell"/>
</dbReference>
<feature type="active site" evidence="9">
    <location>
        <position position="135"/>
    </location>
</feature>
<dbReference type="EC" id="3.4.23.36" evidence="9"/>
<comment type="function">
    <text evidence="9 10">This protein specifically catalyzes the removal of signal peptides from prolipoproteins.</text>
</comment>
<evidence type="ECO:0000256" key="10">
    <source>
        <dbReference type="RuleBase" id="RU000594"/>
    </source>
</evidence>
<reference evidence="12 13" key="1">
    <citation type="submission" date="2018-06" db="EMBL/GenBank/DDBJ databases">
        <authorList>
            <consortium name="Pathogen Informatics"/>
            <person name="Doyle S."/>
        </authorList>
    </citation>
    <scope>NUCLEOTIDE SEQUENCE [LARGE SCALE GENOMIC DNA]</scope>
    <source>
        <strain evidence="12 13">NCTC13102</strain>
    </source>
</reference>
<keyword evidence="7 9" id="KW-1133">Transmembrane helix</keyword>
<keyword evidence="8 9" id="KW-0472">Membrane</keyword>
<proteinExistence type="inferred from homology"/>